<keyword evidence="2" id="KW-1185">Reference proteome</keyword>
<evidence type="ECO:0000313" key="2">
    <source>
        <dbReference type="Proteomes" id="UP000827092"/>
    </source>
</evidence>
<dbReference type="AlphaFoldDB" id="A0AAV6TR02"/>
<proteinExistence type="predicted"/>
<sequence>MQDVIKNFSSATSQHKEVKVIPFLSIGFSGNAASTRAPVDPADARFVFKDTSVFCHQQQKNQVIPLSKHGVQCRMLAAGGRHRWSVVNAAPRAAGFDSAIKIVYFIDTSALLPLNSTKVKVYRCLAASWFSGNAACTRRPGSIRPMQDCFKRYQFAATLTQRSQSFSCLTSIGGSVVNARLPAGGPGRSRPMQES</sequence>
<organism evidence="1 2">
    <name type="scientific">Oedothorax gibbosus</name>
    <dbReference type="NCBI Taxonomy" id="931172"/>
    <lineage>
        <taxon>Eukaryota</taxon>
        <taxon>Metazoa</taxon>
        <taxon>Ecdysozoa</taxon>
        <taxon>Arthropoda</taxon>
        <taxon>Chelicerata</taxon>
        <taxon>Arachnida</taxon>
        <taxon>Araneae</taxon>
        <taxon>Araneomorphae</taxon>
        <taxon>Entelegynae</taxon>
        <taxon>Araneoidea</taxon>
        <taxon>Linyphiidae</taxon>
        <taxon>Erigoninae</taxon>
        <taxon>Oedothorax</taxon>
    </lineage>
</organism>
<dbReference type="Proteomes" id="UP000827092">
    <property type="component" value="Unassembled WGS sequence"/>
</dbReference>
<evidence type="ECO:0000313" key="1">
    <source>
        <dbReference type="EMBL" id="KAG8173994.1"/>
    </source>
</evidence>
<comment type="caution">
    <text evidence="1">The sequence shown here is derived from an EMBL/GenBank/DDBJ whole genome shotgun (WGS) entry which is preliminary data.</text>
</comment>
<protein>
    <submittedName>
        <fullName evidence="1">Uncharacterized protein</fullName>
    </submittedName>
</protein>
<dbReference type="EMBL" id="JAFNEN010001371">
    <property type="protein sequence ID" value="KAG8173994.1"/>
    <property type="molecule type" value="Genomic_DNA"/>
</dbReference>
<reference evidence="1 2" key="1">
    <citation type="journal article" date="2022" name="Nat. Ecol. Evol.">
        <title>A masculinizing supergene underlies an exaggerated male reproductive morph in a spider.</title>
        <authorList>
            <person name="Hendrickx F."/>
            <person name="De Corte Z."/>
            <person name="Sonet G."/>
            <person name="Van Belleghem S.M."/>
            <person name="Kostlbacher S."/>
            <person name="Vangestel C."/>
        </authorList>
    </citation>
    <scope>NUCLEOTIDE SEQUENCE [LARGE SCALE GENOMIC DNA]</scope>
    <source>
        <strain evidence="1">W744_W776</strain>
    </source>
</reference>
<gene>
    <name evidence="1" type="ORF">JTE90_017927</name>
</gene>
<name>A0AAV6TR02_9ARAC</name>
<accession>A0AAV6TR02</accession>